<keyword evidence="6" id="KW-0560">Oxidoreductase</keyword>
<dbReference type="NCBIfam" id="TIGR01988">
    <property type="entry name" value="Ubi-OHases"/>
    <property type="match status" value="1"/>
</dbReference>
<dbReference type="Pfam" id="PF01494">
    <property type="entry name" value="FAD_binding_3"/>
    <property type="match status" value="1"/>
</dbReference>
<dbReference type="GO" id="GO:0006744">
    <property type="term" value="P:ubiquinone biosynthetic process"/>
    <property type="evidence" value="ECO:0007669"/>
    <property type="project" value="UniProtKB-UniPathway"/>
</dbReference>
<comment type="caution">
    <text evidence="9">The sequence shown here is derived from an EMBL/GenBank/DDBJ whole genome shotgun (WGS) entry which is preliminary data.</text>
</comment>
<keyword evidence="5" id="KW-0274">FAD</keyword>
<dbReference type="Gene3D" id="3.50.50.60">
    <property type="entry name" value="FAD/NAD(P)-binding domain"/>
    <property type="match status" value="2"/>
</dbReference>
<accession>A0A4S3KK34</accession>
<evidence type="ECO:0000256" key="5">
    <source>
        <dbReference type="ARBA" id="ARBA00022827"/>
    </source>
</evidence>
<keyword evidence="10" id="KW-1185">Reference proteome</keyword>
<evidence type="ECO:0000313" key="10">
    <source>
        <dbReference type="Proteomes" id="UP000307749"/>
    </source>
</evidence>
<evidence type="ECO:0000256" key="3">
    <source>
        <dbReference type="ARBA" id="ARBA00005349"/>
    </source>
</evidence>
<evidence type="ECO:0000256" key="1">
    <source>
        <dbReference type="ARBA" id="ARBA00001974"/>
    </source>
</evidence>
<dbReference type="InterPro" id="IPR010971">
    <property type="entry name" value="UbiH/COQ6"/>
</dbReference>
<evidence type="ECO:0000256" key="2">
    <source>
        <dbReference type="ARBA" id="ARBA00004749"/>
    </source>
</evidence>
<evidence type="ECO:0000313" key="9">
    <source>
        <dbReference type="EMBL" id="THD09086.1"/>
    </source>
</evidence>
<dbReference type="InterPro" id="IPR002938">
    <property type="entry name" value="FAD-bd"/>
</dbReference>
<evidence type="ECO:0000256" key="7">
    <source>
        <dbReference type="ARBA" id="ARBA00023033"/>
    </source>
</evidence>
<reference evidence="9 10" key="1">
    <citation type="submission" date="2017-02" db="EMBL/GenBank/DDBJ databases">
        <title>Whole genome sequencing of Metallibacterium scheffleri DSM 24874 (T).</title>
        <authorList>
            <person name="Kumar S."/>
            <person name="Patil P."/>
            <person name="Patil P.B."/>
        </authorList>
    </citation>
    <scope>NUCLEOTIDE SEQUENCE [LARGE SCALE GENOMIC DNA]</scope>
    <source>
        <strain evidence="9 10">DSM 24874</strain>
    </source>
</reference>
<sequence length="405" mass="42276">MSENDGAHTRILIVGGGLVGSSLALALDHAGIDCTLAEAVPPRNDAPRSEERNLALARATVNGLAAIGVWPYVQPEAQALRRIVVSRAGDFGSLRLDAGAAGVDALGHIVPARVLGAALERALDATRHVQRLRPARLRTLRAGCESAEVEIESAHAVSARRYDLVVGADGSESTVRAALGIGVQHHDYAQTLIVGQVRCARALDGVAYERLGDAGPVALLPLAGDRAGLVLSVASADAEAVMALDDAAYVAYAQQRLGWRAGRLLDAARRQAWPIRRGVAAALVATRAVLVGNAAQTVHPIGAQGFNLGLRDALTLAEMLATGGDPGDAARLAAYAARRAADRDGVLRFTHALATLACMPQPALAPLRTLGLLAAQLVPPLQQRLLRHGMGWRGQPPRAVLESLP</sequence>
<dbReference type="PANTHER" id="PTHR43876:SF8">
    <property type="entry name" value="2-OCTAPRENYL-6-METHOXYPHENOL HYDROXYLASE"/>
    <property type="match status" value="1"/>
</dbReference>
<dbReference type="UniPathway" id="UPA00232"/>
<comment type="pathway">
    <text evidence="2">Cofactor biosynthesis; ubiquinone biosynthesis.</text>
</comment>
<protein>
    <submittedName>
        <fullName evidence="9">2-octaprenyl-6-methoxyphenyl hydroxylase</fullName>
    </submittedName>
</protein>
<dbReference type="STRING" id="993689.GCA_002077135_03378"/>
<comment type="cofactor">
    <cofactor evidence="1">
        <name>FAD</name>
        <dbReference type="ChEBI" id="CHEBI:57692"/>
    </cofactor>
</comment>
<dbReference type="PANTHER" id="PTHR43876">
    <property type="entry name" value="UBIQUINONE BIOSYNTHESIS MONOOXYGENASE COQ6, MITOCHONDRIAL"/>
    <property type="match status" value="1"/>
</dbReference>
<dbReference type="InterPro" id="IPR036188">
    <property type="entry name" value="FAD/NAD-bd_sf"/>
</dbReference>
<dbReference type="GO" id="GO:0008681">
    <property type="term" value="F:2-octaprenyl-6-methoxyphenol hydroxylase activity"/>
    <property type="evidence" value="ECO:0007669"/>
    <property type="project" value="TreeGrafter"/>
</dbReference>
<evidence type="ECO:0000256" key="6">
    <source>
        <dbReference type="ARBA" id="ARBA00023002"/>
    </source>
</evidence>
<dbReference type="OrthoDB" id="9769565at2"/>
<dbReference type="SUPFAM" id="SSF51905">
    <property type="entry name" value="FAD/NAD(P)-binding domain"/>
    <property type="match status" value="1"/>
</dbReference>
<organism evidence="9 10">
    <name type="scientific">Metallibacterium scheffleri</name>
    <dbReference type="NCBI Taxonomy" id="993689"/>
    <lineage>
        <taxon>Bacteria</taxon>
        <taxon>Pseudomonadati</taxon>
        <taxon>Pseudomonadota</taxon>
        <taxon>Gammaproteobacteria</taxon>
        <taxon>Lysobacterales</taxon>
        <taxon>Rhodanobacteraceae</taxon>
        <taxon>Metallibacterium</taxon>
    </lineage>
</organism>
<gene>
    <name evidence="9" type="ORF">B1806_11925</name>
</gene>
<dbReference type="RefSeq" id="WP_081129801.1">
    <property type="nucleotide sequence ID" value="NZ_LDOS01000002.1"/>
</dbReference>
<feature type="domain" description="FAD-binding" evidence="8">
    <location>
        <begin position="9"/>
        <end position="349"/>
    </location>
</feature>
<dbReference type="GO" id="GO:0071949">
    <property type="term" value="F:FAD binding"/>
    <property type="evidence" value="ECO:0007669"/>
    <property type="project" value="InterPro"/>
</dbReference>
<dbReference type="EMBL" id="MWQO01000042">
    <property type="protein sequence ID" value="THD09086.1"/>
    <property type="molecule type" value="Genomic_DNA"/>
</dbReference>
<evidence type="ECO:0000256" key="4">
    <source>
        <dbReference type="ARBA" id="ARBA00022630"/>
    </source>
</evidence>
<comment type="similarity">
    <text evidence="3">Belongs to the UbiH/COQ6 family.</text>
</comment>
<evidence type="ECO:0000259" key="8">
    <source>
        <dbReference type="Pfam" id="PF01494"/>
    </source>
</evidence>
<proteinExistence type="inferred from homology"/>
<keyword evidence="7" id="KW-0503">Monooxygenase</keyword>
<name>A0A4S3KK34_9GAMM</name>
<dbReference type="Proteomes" id="UP000307749">
    <property type="component" value="Unassembled WGS sequence"/>
</dbReference>
<dbReference type="PRINTS" id="PR00420">
    <property type="entry name" value="RNGMNOXGNASE"/>
</dbReference>
<keyword evidence="4" id="KW-0285">Flavoprotein</keyword>
<dbReference type="AlphaFoldDB" id="A0A4S3KK34"/>
<dbReference type="InterPro" id="IPR051205">
    <property type="entry name" value="UbiH/COQ6_monooxygenase"/>
</dbReference>